<dbReference type="RefSeq" id="WP_380690727.1">
    <property type="nucleotide sequence ID" value="NZ_JBHRSS010000007.1"/>
</dbReference>
<dbReference type="EMBL" id="JBHRSS010000007">
    <property type="protein sequence ID" value="MFC3105167.1"/>
    <property type="molecule type" value="Genomic_DNA"/>
</dbReference>
<feature type="transmembrane region" description="Helical" evidence="1">
    <location>
        <begin position="77"/>
        <end position="98"/>
    </location>
</feature>
<evidence type="ECO:0008006" key="4">
    <source>
        <dbReference type="Google" id="ProtNLM"/>
    </source>
</evidence>
<name>A0ABV7EU89_9GAMM</name>
<comment type="caution">
    <text evidence="2">The sequence shown here is derived from an EMBL/GenBank/DDBJ whole genome shotgun (WGS) entry which is preliminary data.</text>
</comment>
<dbReference type="Proteomes" id="UP001595462">
    <property type="component" value="Unassembled WGS sequence"/>
</dbReference>
<sequence length="112" mass="12856">MRAIIDYLSGIAEAHSVNPLLFVLIYVVSTVPFLLVSGWLLHHIQRERPLSFLVFLWGLCYTAPYLYVLAVGRDLPWWVYCMVALLIISGLTLAARGLKRRIQQDKQPNDEE</sequence>
<feature type="transmembrane region" description="Helical" evidence="1">
    <location>
        <begin position="20"/>
        <end position="40"/>
    </location>
</feature>
<evidence type="ECO:0000313" key="3">
    <source>
        <dbReference type="Proteomes" id="UP001595462"/>
    </source>
</evidence>
<keyword evidence="3" id="KW-1185">Reference proteome</keyword>
<evidence type="ECO:0000313" key="2">
    <source>
        <dbReference type="EMBL" id="MFC3105167.1"/>
    </source>
</evidence>
<evidence type="ECO:0000256" key="1">
    <source>
        <dbReference type="SAM" id="Phobius"/>
    </source>
</evidence>
<gene>
    <name evidence="2" type="ORF">ACFOSU_14895</name>
</gene>
<accession>A0ABV7EU89</accession>
<keyword evidence="1" id="KW-0812">Transmembrane</keyword>
<keyword evidence="1" id="KW-1133">Transmembrane helix</keyword>
<organism evidence="2 3">
    <name type="scientific">Salinisphaera aquimarina</name>
    <dbReference type="NCBI Taxonomy" id="2094031"/>
    <lineage>
        <taxon>Bacteria</taxon>
        <taxon>Pseudomonadati</taxon>
        <taxon>Pseudomonadota</taxon>
        <taxon>Gammaproteobacteria</taxon>
        <taxon>Salinisphaerales</taxon>
        <taxon>Salinisphaeraceae</taxon>
        <taxon>Salinisphaera</taxon>
    </lineage>
</organism>
<proteinExistence type="predicted"/>
<feature type="transmembrane region" description="Helical" evidence="1">
    <location>
        <begin position="52"/>
        <end position="71"/>
    </location>
</feature>
<protein>
    <recommendedName>
        <fullName evidence="4">DUF2069 domain-containing protein</fullName>
    </recommendedName>
</protein>
<reference evidence="3" key="1">
    <citation type="journal article" date="2019" name="Int. J. Syst. Evol. Microbiol.">
        <title>The Global Catalogue of Microorganisms (GCM) 10K type strain sequencing project: providing services to taxonomists for standard genome sequencing and annotation.</title>
        <authorList>
            <consortium name="The Broad Institute Genomics Platform"/>
            <consortium name="The Broad Institute Genome Sequencing Center for Infectious Disease"/>
            <person name="Wu L."/>
            <person name="Ma J."/>
        </authorList>
    </citation>
    <scope>NUCLEOTIDE SEQUENCE [LARGE SCALE GENOMIC DNA]</scope>
    <source>
        <strain evidence="3">KCTC 52640</strain>
    </source>
</reference>
<keyword evidence="1" id="KW-0472">Membrane</keyword>